<feature type="transmembrane region" description="Helical" evidence="5">
    <location>
        <begin position="142"/>
        <end position="166"/>
    </location>
</feature>
<feature type="transmembrane region" description="Helical" evidence="5">
    <location>
        <begin position="321"/>
        <end position="341"/>
    </location>
</feature>
<evidence type="ECO:0000256" key="1">
    <source>
        <dbReference type="ARBA" id="ARBA00004141"/>
    </source>
</evidence>
<dbReference type="GO" id="GO:0030234">
    <property type="term" value="F:enzyme regulator activity"/>
    <property type="evidence" value="ECO:0007669"/>
    <property type="project" value="InterPro"/>
</dbReference>
<evidence type="ECO:0000256" key="3">
    <source>
        <dbReference type="ARBA" id="ARBA00022989"/>
    </source>
</evidence>
<keyword evidence="2 5" id="KW-0812">Transmembrane</keyword>
<comment type="subcellular location">
    <subcellularLocation>
        <location evidence="1">Membrane</location>
        <topology evidence="1">Multi-pass membrane protein</topology>
    </subcellularLocation>
</comment>
<dbReference type="RefSeq" id="WP_146511486.1">
    <property type="nucleotide sequence ID" value="NZ_SIHI01000022.1"/>
</dbReference>
<dbReference type="InterPro" id="IPR015867">
    <property type="entry name" value="N-reg_PII/ATP_PRibTrfase_C"/>
</dbReference>
<comment type="caution">
    <text evidence="7">The sequence shown here is derived from an EMBL/GenBank/DDBJ whole genome shotgun (WGS) entry which is preliminary data.</text>
</comment>
<dbReference type="Proteomes" id="UP000317243">
    <property type="component" value="Unassembled WGS sequence"/>
</dbReference>
<gene>
    <name evidence="7" type="primary">dauA_1</name>
    <name evidence="7" type="ORF">KOR42_40900</name>
</gene>
<evidence type="ECO:0000256" key="5">
    <source>
        <dbReference type="SAM" id="Phobius"/>
    </source>
</evidence>
<feature type="transmembrane region" description="Helical" evidence="5">
    <location>
        <begin position="80"/>
        <end position="98"/>
    </location>
</feature>
<dbReference type="AlphaFoldDB" id="A0A5C5WDV9"/>
<protein>
    <submittedName>
        <fullName evidence="7">C4-dicarboxylic acid transporter DauA</fullName>
    </submittedName>
</protein>
<feature type="domain" description="SLC26A/SulP transporter" evidence="6">
    <location>
        <begin position="24"/>
        <end position="419"/>
    </location>
</feature>
<dbReference type="InterPro" id="IPR011547">
    <property type="entry name" value="SLC26A/SulP_dom"/>
</dbReference>
<feature type="transmembrane region" description="Helical" evidence="5">
    <location>
        <begin position="110"/>
        <end position="130"/>
    </location>
</feature>
<feature type="transmembrane region" description="Helical" evidence="5">
    <location>
        <begin position="52"/>
        <end position="68"/>
    </location>
</feature>
<evidence type="ECO:0000256" key="2">
    <source>
        <dbReference type="ARBA" id="ARBA00022692"/>
    </source>
</evidence>
<keyword evidence="8" id="KW-1185">Reference proteome</keyword>
<feature type="transmembrane region" description="Helical" evidence="5">
    <location>
        <begin position="186"/>
        <end position="207"/>
    </location>
</feature>
<dbReference type="Pfam" id="PF00916">
    <property type="entry name" value="Sulfate_transp"/>
    <property type="match status" value="1"/>
</dbReference>
<organism evidence="7 8">
    <name type="scientific">Thalassoglobus neptunius</name>
    <dbReference type="NCBI Taxonomy" id="1938619"/>
    <lineage>
        <taxon>Bacteria</taxon>
        <taxon>Pseudomonadati</taxon>
        <taxon>Planctomycetota</taxon>
        <taxon>Planctomycetia</taxon>
        <taxon>Planctomycetales</taxon>
        <taxon>Planctomycetaceae</taxon>
        <taxon>Thalassoglobus</taxon>
    </lineage>
</organism>
<feature type="transmembrane region" description="Helical" evidence="5">
    <location>
        <begin position="21"/>
        <end position="46"/>
    </location>
</feature>
<dbReference type="InterPro" id="IPR001902">
    <property type="entry name" value="SLC26A/SulP_fam"/>
</dbReference>
<evidence type="ECO:0000256" key="4">
    <source>
        <dbReference type="ARBA" id="ARBA00023136"/>
    </source>
</evidence>
<dbReference type="OrthoDB" id="9769739at2"/>
<dbReference type="PANTHER" id="PTHR11814">
    <property type="entry name" value="SULFATE TRANSPORTER"/>
    <property type="match status" value="1"/>
</dbReference>
<reference evidence="7 8" key="1">
    <citation type="submission" date="2019-02" db="EMBL/GenBank/DDBJ databases">
        <title>Deep-cultivation of Planctomycetes and their phenomic and genomic characterization uncovers novel biology.</title>
        <authorList>
            <person name="Wiegand S."/>
            <person name="Jogler M."/>
            <person name="Boedeker C."/>
            <person name="Pinto D."/>
            <person name="Vollmers J."/>
            <person name="Rivas-Marin E."/>
            <person name="Kohn T."/>
            <person name="Peeters S.H."/>
            <person name="Heuer A."/>
            <person name="Rast P."/>
            <person name="Oberbeckmann S."/>
            <person name="Bunk B."/>
            <person name="Jeske O."/>
            <person name="Meyerdierks A."/>
            <person name="Storesund J.E."/>
            <person name="Kallscheuer N."/>
            <person name="Luecker S."/>
            <person name="Lage O.M."/>
            <person name="Pohl T."/>
            <person name="Merkel B.J."/>
            <person name="Hornburger P."/>
            <person name="Mueller R.-W."/>
            <person name="Bruemmer F."/>
            <person name="Labrenz M."/>
            <person name="Spormann A.M."/>
            <person name="Op Den Camp H."/>
            <person name="Overmann J."/>
            <person name="Amann R."/>
            <person name="Jetten M.S.M."/>
            <person name="Mascher T."/>
            <person name="Medema M.H."/>
            <person name="Devos D.P."/>
            <person name="Kaster A.-K."/>
            <person name="Ovreas L."/>
            <person name="Rohde M."/>
            <person name="Galperin M.Y."/>
            <person name="Jogler C."/>
        </authorList>
    </citation>
    <scope>NUCLEOTIDE SEQUENCE [LARGE SCALE GENOMIC DNA]</scope>
    <source>
        <strain evidence="7 8">KOR42</strain>
    </source>
</reference>
<dbReference type="InterPro" id="IPR002187">
    <property type="entry name" value="N-reg_PII"/>
</dbReference>
<evidence type="ECO:0000313" key="8">
    <source>
        <dbReference type="Proteomes" id="UP000317243"/>
    </source>
</evidence>
<dbReference type="GO" id="GO:0016020">
    <property type="term" value="C:membrane"/>
    <property type="evidence" value="ECO:0007669"/>
    <property type="project" value="UniProtKB-SubCell"/>
</dbReference>
<accession>A0A5C5WDV9</accession>
<feature type="transmembrane region" description="Helical" evidence="5">
    <location>
        <begin position="361"/>
        <end position="393"/>
    </location>
</feature>
<dbReference type="SUPFAM" id="SSF54913">
    <property type="entry name" value="GlnB-like"/>
    <property type="match status" value="1"/>
</dbReference>
<feature type="transmembrane region" description="Helical" evidence="5">
    <location>
        <begin position="283"/>
        <end position="300"/>
    </location>
</feature>
<dbReference type="GO" id="GO:0006808">
    <property type="term" value="P:regulation of nitrogen utilization"/>
    <property type="evidence" value="ECO:0007669"/>
    <property type="project" value="InterPro"/>
</dbReference>
<evidence type="ECO:0000259" key="6">
    <source>
        <dbReference type="Pfam" id="PF00916"/>
    </source>
</evidence>
<dbReference type="Gene3D" id="3.30.70.120">
    <property type="match status" value="1"/>
</dbReference>
<dbReference type="GO" id="GO:0055085">
    <property type="term" value="P:transmembrane transport"/>
    <property type="evidence" value="ECO:0007669"/>
    <property type="project" value="InterPro"/>
</dbReference>
<name>A0A5C5WDV9_9PLAN</name>
<sequence length="667" mass="73024">MNNNSNIQEVPRGNRQGFMTYWNSDMLSGFLVFLIALPLCLGISVVSGFPPIAGIFTAIIGAFTTTFISNSELTIKGPAAGLIVIAIGCIEDFGGNGMTNGWTDADLTAYRAALAVGAASAVIQILFGLFRGGILGEFFPISAVHGMLAAIGVIIIIKQFPVALGVSAGGEPLEMLREFPHYILEANPAIAAIGVTSLLIMFLWPIAGKKMGFLKKIPSPMIVLLVTVPMGMGFDLLHEHSYTLQGHQYQLGEQYLVKMPDRVFGMFNDITTPEFGVLSQVKAWKWVIMFFIIGSLESVLSAKAIDVLDPWKRKTDMNRDVTAVGIGNLLAAMVGGLPMISEIVRSKANIDNGARTRFADLWHGVFLLACVALIPMVLHRIPLAALAAMLVYTGYRLAHPTEFVQVYRIGKEQLAIFTTTLLVVLATDLLIGVAAGIVLKLIIHLANGVPIRSLFKPYIEVKEIDDQTSLILARESAVFSNWIPFKRQIEEIGLVQRRNLIIDVSETKLVDHSVMEKLHEIERDFTNEGLTFEVHGLDSLQPLANNAYAARKRGLAMMRRLTVVAESDLEEWLESQFVALGATGFTSVTCRGVGRRGIAEGTAISETRVRIEVIMTGETCESVLEFLRKDVLPRHPVTACVETVDVIRRDQFDPANNSQIVEHSTSM</sequence>
<dbReference type="InterPro" id="IPR011322">
    <property type="entry name" value="N-reg_PII-like_a/b"/>
</dbReference>
<evidence type="ECO:0000313" key="7">
    <source>
        <dbReference type="EMBL" id="TWT47892.1"/>
    </source>
</evidence>
<dbReference type="EMBL" id="SIHI01000022">
    <property type="protein sequence ID" value="TWT47892.1"/>
    <property type="molecule type" value="Genomic_DNA"/>
</dbReference>
<feature type="transmembrane region" description="Helical" evidence="5">
    <location>
        <begin position="219"/>
        <end position="237"/>
    </location>
</feature>
<proteinExistence type="predicted"/>
<dbReference type="Pfam" id="PF00543">
    <property type="entry name" value="P-II"/>
    <property type="match status" value="1"/>
</dbReference>
<keyword evidence="3 5" id="KW-1133">Transmembrane helix</keyword>
<keyword evidence="4 5" id="KW-0472">Membrane</keyword>
<feature type="transmembrane region" description="Helical" evidence="5">
    <location>
        <begin position="414"/>
        <end position="443"/>
    </location>
</feature>